<dbReference type="GO" id="GO:0005524">
    <property type="term" value="F:ATP binding"/>
    <property type="evidence" value="ECO:0007669"/>
    <property type="project" value="UniProtKB-KW"/>
</dbReference>
<feature type="domain" description="Protein kinase" evidence="6">
    <location>
        <begin position="207"/>
        <end position="431"/>
    </location>
</feature>
<keyword evidence="2" id="KW-0547">Nucleotide-binding</keyword>
<dbReference type="Gene3D" id="1.10.510.10">
    <property type="entry name" value="Transferase(Phosphotransferase) domain 1"/>
    <property type="match status" value="1"/>
</dbReference>
<dbReference type="SMART" id="SM00220">
    <property type="entry name" value="S_TKc"/>
    <property type="match status" value="1"/>
</dbReference>
<dbReference type="PANTHER" id="PTHR43289:SF6">
    <property type="entry name" value="SERINE_THREONINE-PROTEIN KINASE NEKL-3"/>
    <property type="match status" value="1"/>
</dbReference>
<protein>
    <submittedName>
        <fullName evidence="7">Protein kinase</fullName>
    </submittedName>
</protein>
<keyword evidence="1" id="KW-0808">Transferase</keyword>
<sequence>MGLLDWLGKLLGLDDSHRSDEDTQGRAESGGASEEHGATPAIAGTGASDVDGPEDPWVVLKAMPPGVAVARVLDWLEAEPDGPRASALRAWLRTAAQDSSLPADTCVRLSDFFIARGEWEVIEPSLRRMAQRGDALALPALVRLMELARQRGDVSEMSELQAEILAIDIDCPGVRERYMRMRAPVRTAGTGATLLAPDATGVAGGRLELVRELGRGGAGAVFLARDVRLGRSVALKIYHPAQRLDRGARLRTEAQVAAALASLHVIRVYDLFEELGAVAMEFCAGGALRDAMRRSEVPLHIRREWIRAVAHALAVTHDRGWVHRDVKPGNVLLRSDGVAVLTDFGLARKVGTSVEPHEGTPGFVPPEVRTCPRADPRHDVFAFGALARALVGENDPIVGPVVRAALSPDPEARPRDGVALLEALTAAGLKG</sequence>
<dbReference type="PROSITE" id="PS50011">
    <property type="entry name" value="PROTEIN_KINASE_DOM"/>
    <property type="match status" value="1"/>
</dbReference>
<dbReference type="EMBL" id="AP011742">
    <property type="protein sequence ID" value="BAL56273.1"/>
    <property type="molecule type" value="Genomic_DNA"/>
</dbReference>
<dbReference type="InterPro" id="IPR000719">
    <property type="entry name" value="Prot_kinase_dom"/>
</dbReference>
<proteinExistence type="predicted"/>
<dbReference type="PANTHER" id="PTHR43289">
    <property type="entry name" value="MITOGEN-ACTIVATED PROTEIN KINASE KINASE KINASE 20-RELATED"/>
    <property type="match status" value="1"/>
</dbReference>
<dbReference type="GO" id="GO:0004674">
    <property type="term" value="F:protein serine/threonine kinase activity"/>
    <property type="evidence" value="ECO:0007669"/>
    <property type="project" value="TreeGrafter"/>
</dbReference>
<evidence type="ECO:0000256" key="2">
    <source>
        <dbReference type="ARBA" id="ARBA00022741"/>
    </source>
</evidence>
<reference evidence="7" key="1">
    <citation type="journal article" date="2005" name="Environ. Microbiol.">
        <title>Genetic and functional properties of uncultivated thermophilic crenarchaeotes from a subsurface gold mine as revealed by analysis of genome fragments.</title>
        <authorList>
            <person name="Nunoura T."/>
            <person name="Hirayama H."/>
            <person name="Takami H."/>
            <person name="Oida H."/>
            <person name="Nishi S."/>
            <person name="Shimamura S."/>
            <person name="Suzuki Y."/>
            <person name="Inagaki F."/>
            <person name="Takai K."/>
            <person name="Nealson K.H."/>
            <person name="Horikoshi K."/>
        </authorList>
    </citation>
    <scope>NUCLEOTIDE SEQUENCE</scope>
</reference>
<dbReference type="SUPFAM" id="SSF56112">
    <property type="entry name" value="Protein kinase-like (PK-like)"/>
    <property type="match status" value="1"/>
</dbReference>
<dbReference type="Gene3D" id="3.30.200.20">
    <property type="entry name" value="Phosphorylase Kinase, domain 1"/>
    <property type="match status" value="1"/>
</dbReference>
<dbReference type="Pfam" id="PF00069">
    <property type="entry name" value="Pkinase"/>
    <property type="match status" value="1"/>
</dbReference>
<evidence type="ECO:0000313" key="7">
    <source>
        <dbReference type="EMBL" id="BAL56273.1"/>
    </source>
</evidence>
<dbReference type="InterPro" id="IPR011009">
    <property type="entry name" value="Kinase-like_dom_sf"/>
</dbReference>
<feature type="compositionally biased region" description="Basic and acidic residues" evidence="5">
    <location>
        <begin position="14"/>
        <end position="25"/>
    </location>
</feature>
<evidence type="ECO:0000256" key="4">
    <source>
        <dbReference type="ARBA" id="ARBA00022840"/>
    </source>
</evidence>
<keyword evidence="3 7" id="KW-0418">Kinase</keyword>
<evidence type="ECO:0000256" key="1">
    <source>
        <dbReference type="ARBA" id="ARBA00022679"/>
    </source>
</evidence>
<evidence type="ECO:0000256" key="5">
    <source>
        <dbReference type="SAM" id="MobiDB-lite"/>
    </source>
</evidence>
<evidence type="ECO:0000259" key="6">
    <source>
        <dbReference type="PROSITE" id="PS50011"/>
    </source>
</evidence>
<reference evidence="7" key="2">
    <citation type="journal article" date="2012" name="PLoS ONE">
        <title>A Deeply Branching Thermophilic Bacterium with an Ancient Acetyl-CoA Pathway Dominates a Subsurface Ecosystem.</title>
        <authorList>
            <person name="Takami H."/>
            <person name="Noguchi H."/>
            <person name="Takaki Y."/>
            <person name="Uchiyama I."/>
            <person name="Toyoda A."/>
            <person name="Nishi S."/>
            <person name="Chee G.-J."/>
            <person name="Arai W."/>
            <person name="Nunoura T."/>
            <person name="Itoh T."/>
            <person name="Hattori M."/>
            <person name="Takai K."/>
        </authorList>
    </citation>
    <scope>NUCLEOTIDE SEQUENCE</scope>
</reference>
<dbReference type="CDD" id="cd14014">
    <property type="entry name" value="STKc_PknB_like"/>
    <property type="match status" value="1"/>
</dbReference>
<name>H5SJD7_9DELT</name>
<accession>H5SJD7</accession>
<evidence type="ECO:0000256" key="3">
    <source>
        <dbReference type="ARBA" id="ARBA00022777"/>
    </source>
</evidence>
<dbReference type="AlphaFoldDB" id="H5SJD7"/>
<organism evidence="7">
    <name type="scientific">uncultured delta proteobacterium</name>
    <dbReference type="NCBI Taxonomy" id="34034"/>
    <lineage>
        <taxon>Bacteria</taxon>
        <taxon>Deltaproteobacteria</taxon>
        <taxon>environmental samples</taxon>
    </lineage>
</organism>
<keyword evidence="4" id="KW-0067">ATP-binding</keyword>
<gene>
    <name evidence="7" type="ORF">HGMM_F36A01C08</name>
</gene>
<feature type="region of interest" description="Disordered" evidence="5">
    <location>
        <begin position="14"/>
        <end position="55"/>
    </location>
</feature>